<evidence type="ECO:0000256" key="1">
    <source>
        <dbReference type="ARBA" id="ARBA00001946"/>
    </source>
</evidence>
<comment type="cofactor">
    <cofactor evidence="1">
        <name>Mg(2+)</name>
        <dbReference type="ChEBI" id="CHEBI:18420"/>
    </cofactor>
</comment>
<keyword evidence="15" id="KW-0234">DNA repair</keyword>
<dbReference type="CDD" id="cd00141">
    <property type="entry name" value="NT_POLXc"/>
    <property type="match status" value="1"/>
</dbReference>
<dbReference type="SUPFAM" id="SSF89550">
    <property type="entry name" value="PHP domain-like"/>
    <property type="match status" value="1"/>
</dbReference>
<dbReference type="InterPro" id="IPR029398">
    <property type="entry name" value="PolB_thumb"/>
</dbReference>
<dbReference type="Gene3D" id="3.30.210.10">
    <property type="entry name" value="DNA polymerase, thumb domain"/>
    <property type="match status" value="1"/>
</dbReference>
<dbReference type="SUPFAM" id="SSF47802">
    <property type="entry name" value="DNA polymerase beta, N-terminal domain-like"/>
    <property type="match status" value="1"/>
</dbReference>
<sequence length="582" mass="62712">MSRNAEVATLLEEMADLLEAQDVEYKPRAYRQAAENIRDHPGAVEDLAAAGRERVEEIDAVGEAIASKVVEFVETGEIAELEELREELPVDMAGLTAVEGVGPKTVGDLYEALGVTTLDELEAAAEEGRIQEVKGFGAKTEQNILENVPFARQARERELLGEARPLADDALGYVGSLDSVERAEVAGSIRRWKETVGDVDVLAASDDGQAVVDAFADWERADTVIEAGAEKASVRASGVRVDLRVVVPEEYGSALQHFTGSWDHNKHLRNVAIEQGLKINEYGIFDVSDVDDPEAGQRVGTKVGGSHEDEIYEALDMAVPVPELREDRGEIDAALDGDLPDLLDVDDVRGDLHTHTDWSDGNNSIAEMVEGAAARGYDYHVVTDHATGPGMVGGVGLDDDELREQADAVAEVAADASIPVFHGVETNIDAEGGLSTADDLLDELDVVVASPHAALDQDRETATSRLVTAVEHPAVDILGHPTGRLLNRRPGLDVDFDRVVEAAVDHGVALELNANPHRLDVRDEVVRLAVEAGATVAIDTDAHSPSEFEHVRYGVHTARRGWAEPDDVLNARNADGLREFLH</sequence>
<dbReference type="NCBIfam" id="NF006375">
    <property type="entry name" value="PRK08609.1"/>
    <property type="match status" value="1"/>
</dbReference>
<dbReference type="SUPFAM" id="SSF158702">
    <property type="entry name" value="Sec63 N-terminal domain-like"/>
    <property type="match status" value="1"/>
</dbReference>
<dbReference type="SMART" id="SM00278">
    <property type="entry name" value="HhH1"/>
    <property type="match status" value="3"/>
</dbReference>
<dbReference type="GO" id="GO:0004527">
    <property type="term" value="F:exonuclease activity"/>
    <property type="evidence" value="ECO:0007669"/>
    <property type="project" value="UniProtKB-KW"/>
</dbReference>
<feature type="domain" description="Polymerase/histidinol phosphatase N-terminal" evidence="23">
    <location>
        <begin position="350"/>
        <end position="430"/>
    </location>
</feature>
<gene>
    <name evidence="25" type="primary">polX</name>
    <name evidence="25" type="ORF">ACFO0N_02535</name>
</gene>
<comment type="catalytic activity">
    <reaction evidence="21">
        <text>DNA(n) + a 2'-deoxyribonucleoside 5'-triphosphate = DNA(n+1) + diphosphate</text>
        <dbReference type="Rhea" id="RHEA:22508"/>
        <dbReference type="Rhea" id="RHEA-COMP:17339"/>
        <dbReference type="Rhea" id="RHEA-COMP:17340"/>
        <dbReference type="ChEBI" id="CHEBI:33019"/>
        <dbReference type="ChEBI" id="CHEBI:61560"/>
        <dbReference type="ChEBI" id="CHEBI:173112"/>
        <dbReference type="EC" id="2.7.7.7"/>
    </reaction>
</comment>
<evidence type="ECO:0000256" key="17">
    <source>
        <dbReference type="ARBA" id="ARBA00035726"/>
    </source>
</evidence>
<keyword evidence="7" id="KW-0237">DNA synthesis</keyword>
<dbReference type="InterPro" id="IPR050243">
    <property type="entry name" value="PHP_phosphatase"/>
</dbReference>
<feature type="domain" description="Helix-hairpin-helix DNA-binding motif class 1" evidence="22">
    <location>
        <begin position="93"/>
        <end position="112"/>
    </location>
</feature>
<evidence type="ECO:0000313" key="26">
    <source>
        <dbReference type="Proteomes" id="UP001595921"/>
    </source>
</evidence>
<evidence type="ECO:0000256" key="6">
    <source>
        <dbReference type="ARBA" id="ARBA00022481"/>
    </source>
</evidence>
<evidence type="ECO:0000259" key="23">
    <source>
        <dbReference type="SMART" id="SM00481"/>
    </source>
</evidence>
<evidence type="ECO:0000256" key="15">
    <source>
        <dbReference type="ARBA" id="ARBA00023204"/>
    </source>
</evidence>
<dbReference type="EC" id="2.7.7.7" evidence="3"/>
<comment type="function">
    <text evidence="20">Repair polymerase that plays a key role in base-excision repair. During this process, the damaged base is excised by specific DNA glycosylases, the DNA backbone is nicked at the abasic site by an apurinic/apyrimidic (AP) endonuclease, and POLB removes 5'-deoxyribose-phosphate from the preincised AP site acting as a 5'-deoxyribose-phosphate lyase (5'-dRP lyase); through its DNA polymerase activity, it adds one nucleotide to the 3' end of the arising single-nucleotide gap. Conducts 'gap-filling' DNA synthesis in a stepwise distributive fashion rather than in a processive fashion as for other DNA polymerases. It is also able to cleave sugar-phosphate bonds 3' to an intact AP site, acting as an AP lyase.</text>
</comment>
<feature type="domain" description="DNA-directed DNA polymerase X" evidence="24">
    <location>
        <begin position="1"/>
        <end position="326"/>
    </location>
</feature>
<dbReference type="Pfam" id="PF14716">
    <property type="entry name" value="HHH_8"/>
    <property type="match status" value="1"/>
</dbReference>
<evidence type="ECO:0000256" key="4">
    <source>
        <dbReference type="ARBA" id="ARBA00012720"/>
    </source>
</evidence>
<evidence type="ECO:0000256" key="13">
    <source>
        <dbReference type="ARBA" id="ARBA00022932"/>
    </source>
</evidence>
<dbReference type="InterPro" id="IPR022311">
    <property type="entry name" value="PolX-like"/>
</dbReference>
<keyword evidence="6" id="KW-0488">Methylation</keyword>
<dbReference type="PRINTS" id="PR00870">
    <property type="entry name" value="DNAPOLXBETA"/>
</dbReference>
<proteinExistence type="predicted"/>
<evidence type="ECO:0000256" key="21">
    <source>
        <dbReference type="ARBA" id="ARBA00049244"/>
    </source>
</evidence>
<keyword evidence="25" id="KW-0540">Nuclease</keyword>
<dbReference type="SMART" id="SM00481">
    <property type="entry name" value="POLIIIAc"/>
    <property type="match status" value="1"/>
</dbReference>
<evidence type="ECO:0000256" key="11">
    <source>
        <dbReference type="ARBA" id="ARBA00022763"/>
    </source>
</evidence>
<dbReference type="InterPro" id="IPR002008">
    <property type="entry name" value="DNA_pol_X_beta-like"/>
</dbReference>
<dbReference type="Pfam" id="PF14791">
    <property type="entry name" value="DNA_pol_B_thumb"/>
    <property type="match status" value="1"/>
</dbReference>
<dbReference type="RefSeq" id="WP_267625265.1">
    <property type="nucleotide sequence ID" value="NZ_JAODIW010000010.1"/>
</dbReference>
<dbReference type="InterPro" id="IPR003583">
    <property type="entry name" value="Hlx-hairpin-Hlx_DNA-bd_motif"/>
</dbReference>
<keyword evidence="11" id="KW-0227">DNA damage</keyword>
<comment type="subcellular location">
    <subcellularLocation>
        <location evidence="2">Cytoplasm</location>
    </subcellularLocation>
</comment>
<dbReference type="InterPro" id="IPR037160">
    <property type="entry name" value="DNA_Pol_thumb_sf"/>
</dbReference>
<keyword evidence="25" id="KW-0378">Hydrolase</keyword>
<keyword evidence="8" id="KW-0808">Transferase</keyword>
<dbReference type="Gene3D" id="3.30.460.10">
    <property type="entry name" value="Beta Polymerase, domain 2"/>
    <property type="match status" value="1"/>
</dbReference>
<dbReference type="InterPro" id="IPR027421">
    <property type="entry name" value="DNA_pol_lamdba_lyase_dom_sf"/>
</dbReference>
<keyword evidence="12" id="KW-0832">Ubl conjugation</keyword>
<evidence type="ECO:0000256" key="19">
    <source>
        <dbReference type="ARBA" id="ARBA00044678"/>
    </source>
</evidence>
<dbReference type="EC" id="4.2.99.18" evidence="4"/>
<keyword evidence="13" id="KW-0239">DNA-directed DNA polymerase</keyword>
<dbReference type="Gene3D" id="1.10.150.110">
    <property type="entry name" value="DNA polymerase beta, N-terminal domain-like"/>
    <property type="match status" value="1"/>
</dbReference>
<dbReference type="PIRSF" id="PIRSF005047">
    <property type="entry name" value="UCP005047_YshC"/>
    <property type="match status" value="1"/>
</dbReference>
<reference evidence="25 26" key="1">
    <citation type="journal article" date="2019" name="Int. J. Syst. Evol. Microbiol.">
        <title>The Global Catalogue of Microorganisms (GCM) 10K type strain sequencing project: providing services to taxonomists for standard genome sequencing and annotation.</title>
        <authorList>
            <consortium name="The Broad Institute Genomics Platform"/>
            <consortium name="The Broad Institute Genome Sequencing Center for Infectious Disease"/>
            <person name="Wu L."/>
            <person name="Ma J."/>
        </authorList>
    </citation>
    <scope>NUCLEOTIDE SEQUENCE [LARGE SCALE GENOMIC DNA]</scope>
    <source>
        <strain evidence="25 26">CGMCC 1.12553</strain>
    </source>
</reference>
<dbReference type="SMART" id="SM00483">
    <property type="entry name" value="POLXc"/>
    <property type="match status" value="1"/>
</dbReference>
<dbReference type="EMBL" id="JBHSDS010000002">
    <property type="protein sequence ID" value="MFC4356822.1"/>
    <property type="molecule type" value="Genomic_DNA"/>
</dbReference>
<comment type="catalytic activity">
    <reaction evidence="18">
        <text>2'-deoxyribonucleotide-(2'-deoxyribose 5'-phosphate)-2'-deoxyribonucleotide-DNA = a 3'-end 2'-deoxyribonucleotide-(2,3-dehydro-2,3-deoxyribose 5'-phosphate)-DNA + a 5'-end 5'-phospho-2'-deoxyribonucleoside-DNA + H(+)</text>
        <dbReference type="Rhea" id="RHEA:66592"/>
        <dbReference type="Rhea" id="RHEA-COMP:13180"/>
        <dbReference type="Rhea" id="RHEA-COMP:16897"/>
        <dbReference type="Rhea" id="RHEA-COMP:17067"/>
        <dbReference type="ChEBI" id="CHEBI:15378"/>
        <dbReference type="ChEBI" id="CHEBI:136412"/>
        <dbReference type="ChEBI" id="CHEBI:157695"/>
        <dbReference type="ChEBI" id="CHEBI:167181"/>
        <dbReference type="EC" id="4.2.99.18"/>
    </reaction>
</comment>
<dbReference type="InterPro" id="IPR002054">
    <property type="entry name" value="DNA-dir_DNA_pol_X"/>
</dbReference>
<evidence type="ECO:0000256" key="10">
    <source>
        <dbReference type="ARBA" id="ARBA00022705"/>
    </source>
</evidence>
<comment type="catalytic activity">
    <reaction evidence="19">
        <text>a 5'-end 2'-deoxyribose-2'-deoxyribonucleotide-DNA = (2E,4S)-4-hydroxypenten-2-al-5-phosphate + a 5'-end 5'-phospho-2'-deoxyribonucleoside-DNA + H(+)</text>
        <dbReference type="Rhea" id="RHEA:76255"/>
        <dbReference type="Rhea" id="RHEA-COMP:13180"/>
        <dbReference type="Rhea" id="RHEA-COMP:18657"/>
        <dbReference type="ChEBI" id="CHEBI:15378"/>
        <dbReference type="ChEBI" id="CHEBI:136412"/>
        <dbReference type="ChEBI" id="CHEBI:195194"/>
        <dbReference type="ChEBI" id="CHEBI:195195"/>
    </reaction>
</comment>
<protein>
    <recommendedName>
        <fullName evidence="5">DNA polymerase beta</fullName>
        <ecNumber evidence="3">2.7.7.7</ecNumber>
        <ecNumber evidence="4">4.2.99.18</ecNumber>
    </recommendedName>
    <alternativeName>
        <fullName evidence="16">5'-deoxyribose-phosphate lyase</fullName>
    </alternativeName>
    <alternativeName>
        <fullName evidence="17">AP lyase</fullName>
    </alternativeName>
</protein>
<evidence type="ECO:0000256" key="18">
    <source>
        <dbReference type="ARBA" id="ARBA00044632"/>
    </source>
</evidence>
<dbReference type="InterPro" id="IPR010996">
    <property type="entry name" value="HHH_MUS81"/>
</dbReference>
<accession>A0ABD5P7J7</accession>
<evidence type="ECO:0000256" key="20">
    <source>
        <dbReference type="ARBA" id="ARBA00045548"/>
    </source>
</evidence>
<dbReference type="GO" id="GO:0140078">
    <property type="term" value="F:class I DNA-(apurinic or apyrimidinic site) endonuclease activity"/>
    <property type="evidence" value="ECO:0007669"/>
    <property type="project" value="UniProtKB-EC"/>
</dbReference>
<dbReference type="GO" id="GO:0003887">
    <property type="term" value="F:DNA-directed DNA polymerase activity"/>
    <property type="evidence" value="ECO:0007669"/>
    <property type="project" value="UniProtKB-KW"/>
</dbReference>
<dbReference type="GO" id="GO:0005737">
    <property type="term" value="C:cytoplasm"/>
    <property type="evidence" value="ECO:0007669"/>
    <property type="project" value="UniProtKB-SubCell"/>
</dbReference>
<evidence type="ECO:0000256" key="2">
    <source>
        <dbReference type="ARBA" id="ARBA00004496"/>
    </source>
</evidence>
<keyword evidence="14" id="KW-0915">Sodium</keyword>
<organism evidence="25 26">
    <name type="scientific">Halobium salinum</name>
    <dbReference type="NCBI Taxonomy" id="1364940"/>
    <lineage>
        <taxon>Archaea</taxon>
        <taxon>Methanobacteriati</taxon>
        <taxon>Methanobacteriota</taxon>
        <taxon>Stenosarchaea group</taxon>
        <taxon>Halobacteria</taxon>
        <taxon>Halobacteriales</taxon>
        <taxon>Haloferacaceae</taxon>
        <taxon>Halobium</taxon>
    </lineage>
</organism>
<evidence type="ECO:0000256" key="12">
    <source>
        <dbReference type="ARBA" id="ARBA00022843"/>
    </source>
</evidence>
<dbReference type="InterPro" id="IPR047967">
    <property type="entry name" value="PolX_PHP"/>
</dbReference>
<keyword evidence="26" id="KW-1185">Reference proteome</keyword>
<dbReference type="InterPro" id="IPR004013">
    <property type="entry name" value="PHP_dom"/>
</dbReference>
<evidence type="ECO:0000256" key="9">
    <source>
        <dbReference type="ARBA" id="ARBA00022695"/>
    </source>
</evidence>
<evidence type="ECO:0000259" key="22">
    <source>
        <dbReference type="SMART" id="SM00278"/>
    </source>
</evidence>
<keyword evidence="9" id="KW-0548">Nucleotidyltransferase</keyword>
<dbReference type="InterPro" id="IPR016195">
    <property type="entry name" value="Pol/histidinol_Pase-like"/>
</dbReference>
<keyword evidence="10" id="KW-0235">DNA replication</keyword>
<dbReference type="Proteomes" id="UP001595921">
    <property type="component" value="Unassembled WGS sequence"/>
</dbReference>
<dbReference type="InterPro" id="IPR043519">
    <property type="entry name" value="NT_sf"/>
</dbReference>
<feature type="domain" description="Helix-hairpin-helix DNA-binding motif class 1" evidence="22">
    <location>
        <begin position="128"/>
        <end position="147"/>
    </location>
</feature>
<dbReference type="PANTHER" id="PTHR36928">
    <property type="entry name" value="PHOSPHATASE YCDX-RELATED"/>
    <property type="match status" value="1"/>
</dbReference>
<evidence type="ECO:0000256" key="3">
    <source>
        <dbReference type="ARBA" id="ARBA00012417"/>
    </source>
</evidence>
<dbReference type="Pfam" id="PF14520">
    <property type="entry name" value="HHH_5"/>
    <property type="match status" value="1"/>
</dbReference>
<dbReference type="Gene3D" id="1.10.150.20">
    <property type="entry name" value="5' to 3' exonuclease, C-terminal subdomain"/>
    <property type="match status" value="1"/>
</dbReference>
<keyword evidence="25" id="KW-0269">Exonuclease</keyword>
<name>A0ABD5P7J7_9EURY</name>
<feature type="domain" description="Helix-hairpin-helix DNA-binding motif class 1" evidence="22">
    <location>
        <begin position="53"/>
        <end position="72"/>
    </location>
</feature>
<dbReference type="CDD" id="cd07436">
    <property type="entry name" value="PHP_PolX"/>
    <property type="match status" value="1"/>
</dbReference>
<evidence type="ECO:0000256" key="8">
    <source>
        <dbReference type="ARBA" id="ARBA00022679"/>
    </source>
</evidence>
<dbReference type="SUPFAM" id="SSF81301">
    <property type="entry name" value="Nucleotidyltransferase"/>
    <property type="match status" value="1"/>
</dbReference>
<dbReference type="InterPro" id="IPR003141">
    <property type="entry name" value="Pol/His_phosphatase_N"/>
</dbReference>
<evidence type="ECO:0000256" key="14">
    <source>
        <dbReference type="ARBA" id="ARBA00023053"/>
    </source>
</evidence>
<dbReference type="AlphaFoldDB" id="A0ABD5P7J7"/>
<evidence type="ECO:0000313" key="25">
    <source>
        <dbReference type="EMBL" id="MFC4356822.1"/>
    </source>
</evidence>
<evidence type="ECO:0000256" key="7">
    <source>
        <dbReference type="ARBA" id="ARBA00022634"/>
    </source>
</evidence>
<dbReference type="GO" id="GO:0006281">
    <property type="term" value="P:DNA repair"/>
    <property type="evidence" value="ECO:0007669"/>
    <property type="project" value="UniProtKB-KW"/>
</dbReference>
<evidence type="ECO:0000256" key="5">
    <source>
        <dbReference type="ARBA" id="ARBA00020020"/>
    </source>
</evidence>
<dbReference type="Pfam" id="PF02811">
    <property type="entry name" value="PHP"/>
    <property type="match status" value="1"/>
</dbReference>
<evidence type="ECO:0000256" key="16">
    <source>
        <dbReference type="ARBA" id="ARBA00035717"/>
    </source>
</evidence>
<dbReference type="Gene3D" id="3.20.20.140">
    <property type="entry name" value="Metal-dependent hydrolases"/>
    <property type="match status" value="1"/>
</dbReference>
<dbReference type="PANTHER" id="PTHR36928:SF1">
    <property type="entry name" value="PHOSPHATASE YCDX-RELATED"/>
    <property type="match status" value="1"/>
</dbReference>
<evidence type="ECO:0000259" key="24">
    <source>
        <dbReference type="SMART" id="SM00483"/>
    </source>
</evidence>
<comment type="caution">
    <text evidence="25">The sequence shown here is derived from an EMBL/GenBank/DDBJ whole genome shotgun (WGS) entry which is preliminary data.</text>
</comment>